<evidence type="ECO:0000313" key="10">
    <source>
        <dbReference type="EMBL" id="MFG6447814.1"/>
    </source>
</evidence>
<accession>A0ABW7FU22</accession>
<feature type="domain" description="Phosphoribulokinase/uridine kinase" evidence="9">
    <location>
        <begin position="7"/>
        <end position="216"/>
    </location>
</feature>
<dbReference type="InterPro" id="IPR006082">
    <property type="entry name" value="PRK"/>
</dbReference>
<dbReference type="PROSITE" id="PS00567">
    <property type="entry name" value="PHOSPHORIBULOKINASE"/>
    <property type="match status" value="1"/>
</dbReference>
<name>A0ABW7FU22_9BURK</name>
<organism evidence="10 11">
    <name type="scientific">Roseateles rivi</name>
    <dbReference type="NCBI Taxonomy" id="3299028"/>
    <lineage>
        <taxon>Bacteria</taxon>
        <taxon>Pseudomonadati</taxon>
        <taxon>Pseudomonadota</taxon>
        <taxon>Betaproteobacteria</taxon>
        <taxon>Burkholderiales</taxon>
        <taxon>Sphaerotilaceae</taxon>
        <taxon>Roseateles</taxon>
    </lineage>
</organism>
<keyword evidence="4" id="KW-0547">Nucleotide-binding</keyword>
<keyword evidence="6" id="KW-0067">ATP-binding</keyword>
<dbReference type="InterPro" id="IPR027417">
    <property type="entry name" value="P-loop_NTPase"/>
</dbReference>
<dbReference type="PRINTS" id="PR00478">
    <property type="entry name" value="PHRIBLKINASE"/>
</dbReference>
<evidence type="ECO:0000256" key="6">
    <source>
        <dbReference type="ARBA" id="ARBA00022840"/>
    </source>
</evidence>
<dbReference type="RefSeq" id="WP_394459507.1">
    <property type="nucleotide sequence ID" value="NZ_JBIGHZ010000002.1"/>
</dbReference>
<gene>
    <name evidence="10" type="ORF">ACG0Z6_06085</name>
</gene>
<proteinExistence type="inferred from homology"/>
<protein>
    <recommendedName>
        <fullName evidence="2 8">Phosphoribulokinase</fullName>
        <ecNumber evidence="2 8">2.7.1.19</ecNumber>
    </recommendedName>
</protein>
<dbReference type="Pfam" id="PF00485">
    <property type="entry name" value="PRK"/>
    <property type="match status" value="1"/>
</dbReference>
<evidence type="ECO:0000313" key="11">
    <source>
        <dbReference type="Proteomes" id="UP001606099"/>
    </source>
</evidence>
<sequence length="292" mass="32550">MSQRHPIIAVTGSSGAGTTTVMKSFAHIFRREGLRAQVIEGDAFHRYNRVEMRERVRAADAREGPPISHFGPESNLLAELDQTFATYAESGGGQVRRYIHDAAEAAELGGAPGTFTDWSPMAAGSDLLFYEGLHGGYVGEDGVDVARHVDLLVGVVPIINLEWIQKLHRDQHLRGYSQEAVVETILRRMPDYVNHICPQFSRTHVNFQRVPTVDTSNPFIAKDIPSADESMVVIRFANPKGIDFPYLLSMLHDSWMSRPNNIVVPGGKMGLAMQLIFTPMILRLMDQKRRSP</sequence>
<keyword evidence="3 10" id="KW-0808">Transferase</keyword>
<evidence type="ECO:0000256" key="7">
    <source>
        <dbReference type="ARBA" id="ARBA00047663"/>
    </source>
</evidence>
<dbReference type="Gene3D" id="3.40.50.300">
    <property type="entry name" value="P-loop containing nucleotide triphosphate hydrolases"/>
    <property type="match status" value="1"/>
</dbReference>
<evidence type="ECO:0000256" key="1">
    <source>
        <dbReference type="ARBA" id="ARBA00009719"/>
    </source>
</evidence>
<evidence type="ECO:0000259" key="9">
    <source>
        <dbReference type="Pfam" id="PF00485"/>
    </source>
</evidence>
<dbReference type="EMBL" id="JBIGHZ010000002">
    <property type="protein sequence ID" value="MFG6447814.1"/>
    <property type="molecule type" value="Genomic_DNA"/>
</dbReference>
<evidence type="ECO:0000256" key="2">
    <source>
        <dbReference type="ARBA" id="ARBA00012042"/>
    </source>
</evidence>
<dbReference type="SUPFAM" id="SSF52540">
    <property type="entry name" value="P-loop containing nucleoside triphosphate hydrolases"/>
    <property type="match status" value="1"/>
</dbReference>
<evidence type="ECO:0000256" key="3">
    <source>
        <dbReference type="ARBA" id="ARBA00022679"/>
    </source>
</evidence>
<dbReference type="InterPro" id="IPR006083">
    <property type="entry name" value="PRK/URK"/>
</dbReference>
<dbReference type="Proteomes" id="UP001606099">
    <property type="component" value="Unassembled WGS sequence"/>
</dbReference>
<reference evidence="10 11" key="1">
    <citation type="submission" date="2024-08" db="EMBL/GenBank/DDBJ databases">
        <authorList>
            <person name="Lu H."/>
        </authorList>
    </citation>
    <scope>NUCLEOTIDE SEQUENCE [LARGE SCALE GENOMIC DNA]</scope>
    <source>
        <strain evidence="10 11">BYS180W</strain>
    </source>
</reference>
<evidence type="ECO:0000256" key="5">
    <source>
        <dbReference type="ARBA" id="ARBA00022777"/>
    </source>
</evidence>
<comment type="catalytic activity">
    <reaction evidence="7 8">
        <text>D-ribulose 5-phosphate + ATP = D-ribulose 1,5-bisphosphate + ADP + H(+)</text>
        <dbReference type="Rhea" id="RHEA:19365"/>
        <dbReference type="ChEBI" id="CHEBI:15378"/>
        <dbReference type="ChEBI" id="CHEBI:30616"/>
        <dbReference type="ChEBI" id="CHEBI:57870"/>
        <dbReference type="ChEBI" id="CHEBI:58121"/>
        <dbReference type="ChEBI" id="CHEBI:456216"/>
        <dbReference type="EC" id="2.7.1.19"/>
    </reaction>
</comment>
<comment type="caution">
    <text evidence="10">The sequence shown here is derived from an EMBL/GenBank/DDBJ whole genome shotgun (WGS) entry which is preliminary data.</text>
</comment>
<evidence type="ECO:0000256" key="8">
    <source>
        <dbReference type="RuleBase" id="RU004082"/>
    </source>
</evidence>
<comment type="similarity">
    <text evidence="1 8">Belongs to the phosphoribulokinase family.</text>
</comment>
<keyword evidence="11" id="KW-1185">Reference proteome</keyword>
<keyword evidence="5" id="KW-0418">Kinase</keyword>
<evidence type="ECO:0000256" key="4">
    <source>
        <dbReference type="ARBA" id="ARBA00022741"/>
    </source>
</evidence>
<dbReference type="NCBIfam" id="NF011997">
    <property type="entry name" value="PRK15453.1"/>
    <property type="match status" value="1"/>
</dbReference>
<dbReference type="GO" id="GO:0008974">
    <property type="term" value="F:phosphoribulokinase activity"/>
    <property type="evidence" value="ECO:0007669"/>
    <property type="project" value="UniProtKB-EC"/>
</dbReference>
<dbReference type="EC" id="2.7.1.19" evidence="2 8"/>